<evidence type="ECO:0000313" key="9">
    <source>
        <dbReference type="EMBL" id="RLP83247.1"/>
    </source>
</evidence>
<keyword evidence="10" id="KW-1185">Reference proteome</keyword>
<feature type="transmembrane region" description="Helical" evidence="7">
    <location>
        <begin position="212"/>
        <end position="231"/>
    </location>
</feature>
<evidence type="ECO:0000256" key="1">
    <source>
        <dbReference type="ARBA" id="ARBA00004651"/>
    </source>
</evidence>
<evidence type="ECO:0000259" key="8">
    <source>
        <dbReference type="PROSITE" id="PS50928"/>
    </source>
</evidence>
<comment type="caution">
    <text evidence="9">The sequence shown here is derived from an EMBL/GenBank/DDBJ whole genome shotgun (WGS) entry which is preliminary data.</text>
</comment>
<evidence type="ECO:0000256" key="5">
    <source>
        <dbReference type="ARBA" id="ARBA00022989"/>
    </source>
</evidence>
<dbReference type="OrthoDB" id="34224at2"/>
<proteinExistence type="inferred from homology"/>
<keyword evidence="5 7" id="KW-1133">Transmembrane helix</keyword>
<name>A0A3L7AS48_9MICO</name>
<sequence>MTISTPVRGRRRIKVPPPLVFVLVLVPFLIEAVGVFWPAFQGISLSFLRWNGIGPATSVGVQNYTDLFSDPIFLTALKNTAIWIVLFGGISFLAGLGVALLFQSERRGVAIYRTALFLPIVFSLVVTALIWGAFFQPNGVLNNVLDAVGLHDWTRVWLGDSDTALYAVIIAALWREIGYVMVLFIAGLKALDPSVQEAARMDGASAWQRFRFVTLPQLRSVTMVVISVLLIDSLRSFDIVWAMTGGGPYHSTELLSTYMFSTAFSSHALGYASAIAVVIFVLAIAVIISYLVRALSEEKES</sequence>
<feature type="transmembrane region" description="Helical" evidence="7">
    <location>
        <begin position="114"/>
        <end position="134"/>
    </location>
</feature>
<keyword evidence="3" id="KW-1003">Cell membrane</keyword>
<keyword evidence="4 7" id="KW-0812">Transmembrane</keyword>
<dbReference type="SUPFAM" id="SSF161098">
    <property type="entry name" value="MetI-like"/>
    <property type="match status" value="1"/>
</dbReference>
<evidence type="ECO:0000256" key="7">
    <source>
        <dbReference type="RuleBase" id="RU363032"/>
    </source>
</evidence>
<evidence type="ECO:0000256" key="3">
    <source>
        <dbReference type="ARBA" id="ARBA00022475"/>
    </source>
</evidence>
<dbReference type="RefSeq" id="WP_121688373.1">
    <property type="nucleotide sequence ID" value="NZ_RCUY01000005.1"/>
</dbReference>
<evidence type="ECO:0000256" key="4">
    <source>
        <dbReference type="ARBA" id="ARBA00022692"/>
    </source>
</evidence>
<feature type="transmembrane region" description="Helical" evidence="7">
    <location>
        <begin position="268"/>
        <end position="292"/>
    </location>
</feature>
<dbReference type="EMBL" id="RCUY01000005">
    <property type="protein sequence ID" value="RLP83247.1"/>
    <property type="molecule type" value="Genomic_DNA"/>
</dbReference>
<dbReference type="PANTHER" id="PTHR30193:SF37">
    <property type="entry name" value="INNER MEMBRANE ABC TRANSPORTER PERMEASE PROTEIN YCJO"/>
    <property type="match status" value="1"/>
</dbReference>
<evidence type="ECO:0000256" key="2">
    <source>
        <dbReference type="ARBA" id="ARBA00022448"/>
    </source>
</evidence>
<protein>
    <submittedName>
        <fullName evidence="9">Sugar ABC transporter permease</fullName>
    </submittedName>
</protein>
<keyword evidence="2 7" id="KW-0813">Transport</keyword>
<feature type="domain" description="ABC transmembrane type-1" evidence="8">
    <location>
        <begin position="77"/>
        <end position="292"/>
    </location>
</feature>
<dbReference type="Proteomes" id="UP000269438">
    <property type="component" value="Unassembled WGS sequence"/>
</dbReference>
<dbReference type="Pfam" id="PF00528">
    <property type="entry name" value="BPD_transp_1"/>
    <property type="match status" value="1"/>
</dbReference>
<dbReference type="InterPro" id="IPR035906">
    <property type="entry name" value="MetI-like_sf"/>
</dbReference>
<dbReference type="Gene3D" id="1.10.3720.10">
    <property type="entry name" value="MetI-like"/>
    <property type="match status" value="1"/>
</dbReference>
<dbReference type="PROSITE" id="PS50928">
    <property type="entry name" value="ABC_TM1"/>
    <property type="match status" value="1"/>
</dbReference>
<keyword evidence="6 7" id="KW-0472">Membrane</keyword>
<accession>A0A3L7AS48</accession>
<comment type="similarity">
    <text evidence="7">Belongs to the binding-protein-dependent transport system permease family.</text>
</comment>
<feature type="transmembrane region" description="Helical" evidence="7">
    <location>
        <begin position="81"/>
        <end position="102"/>
    </location>
</feature>
<dbReference type="InterPro" id="IPR051393">
    <property type="entry name" value="ABC_transporter_permease"/>
</dbReference>
<dbReference type="CDD" id="cd06261">
    <property type="entry name" value="TM_PBP2"/>
    <property type="match status" value="1"/>
</dbReference>
<dbReference type="GO" id="GO:0005886">
    <property type="term" value="C:plasma membrane"/>
    <property type="evidence" value="ECO:0007669"/>
    <property type="project" value="UniProtKB-SubCell"/>
</dbReference>
<reference evidence="9 10" key="1">
    <citation type="submission" date="2018-10" db="EMBL/GenBank/DDBJ databases">
        <authorList>
            <person name="Li J."/>
        </authorList>
    </citation>
    <scope>NUCLEOTIDE SEQUENCE [LARGE SCALE GENOMIC DNA]</scope>
    <source>
        <strain evidence="9 10">JCM 11654</strain>
    </source>
</reference>
<feature type="transmembrane region" description="Helical" evidence="7">
    <location>
        <begin position="164"/>
        <end position="191"/>
    </location>
</feature>
<dbReference type="GO" id="GO:0055085">
    <property type="term" value="P:transmembrane transport"/>
    <property type="evidence" value="ECO:0007669"/>
    <property type="project" value="InterPro"/>
</dbReference>
<dbReference type="PANTHER" id="PTHR30193">
    <property type="entry name" value="ABC TRANSPORTER PERMEASE PROTEIN"/>
    <property type="match status" value="1"/>
</dbReference>
<gene>
    <name evidence="9" type="ORF">D9V34_08450</name>
</gene>
<comment type="subcellular location">
    <subcellularLocation>
        <location evidence="1 7">Cell membrane</location>
        <topology evidence="1 7">Multi-pass membrane protein</topology>
    </subcellularLocation>
</comment>
<evidence type="ECO:0000256" key="6">
    <source>
        <dbReference type="ARBA" id="ARBA00023136"/>
    </source>
</evidence>
<feature type="transmembrane region" description="Helical" evidence="7">
    <location>
        <begin position="20"/>
        <end position="40"/>
    </location>
</feature>
<dbReference type="InterPro" id="IPR000515">
    <property type="entry name" value="MetI-like"/>
</dbReference>
<evidence type="ECO:0000313" key="10">
    <source>
        <dbReference type="Proteomes" id="UP000269438"/>
    </source>
</evidence>
<dbReference type="AlphaFoldDB" id="A0A3L7AS48"/>
<organism evidence="9 10">
    <name type="scientific">Mycetocola lacteus</name>
    <dbReference type="NCBI Taxonomy" id="76637"/>
    <lineage>
        <taxon>Bacteria</taxon>
        <taxon>Bacillati</taxon>
        <taxon>Actinomycetota</taxon>
        <taxon>Actinomycetes</taxon>
        <taxon>Micrococcales</taxon>
        <taxon>Microbacteriaceae</taxon>
        <taxon>Mycetocola</taxon>
    </lineage>
</organism>